<proteinExistence type="predicted"/>
<dbReference type="RefSeq" id="WP_344799224.1">
    <property type="nucleotide sequence ID" value="NZ_BAABBN010000007.1"/>
</dbReference>
<comment type="caution">
    <text evidence="1">The sequence shown here is derived from an EMBL/GenBank/DDBJ whole genome shotgun (WGS) entry which is preliminary data.</text>
</comment>
<accession>A0ABP7MWE3</accession>
<dbReference type="EMBL" id="BAABBN010000007">
    <property type="protein sequence ID" value="GAA3930122.1"/>
    <property type="molecule type" value="Genomic_DNA"/>
</dbReference>
<protein>
    <submittedName>
        <fullName evidence="1">Uncharacterized protein</fullName>
    </submittedName>
</protein>
<keyword evidence="2" id="KW-1185">Reference proteome</keyword>
<evidence type="ECO:0000313" key="1">
    <source>
        <dbReference type="EMBL" id="GAA3930122.1"/>
    </source>
</evidence>
<reference evidence="2" key="1">
    <citation type="journal article" date="2019" name="Int. J. Syst. Evol. Microbiol.">
        <title>The Global Catalogue of Microorganisms (GCM) 10K type strain sequencing project: providing services to taxonomists for standard genome sequencing and annotation.</title>
        <authorList>
            <consortium name="The Broad Institute Genomics Platform"/>
            <consortium name="The Broad Institute Genome Sequencing Center for Infectious Disease"/>
            <person name="Wu L."/>
            <person name="Ma J."/>
        </authorList>
    </citation>
    <scope>NUCLEOTIDE SEQUENCE [LARGE SCALE GENOMIC DNA]</scope>
    <source>
        <strain evidence="2">JCM 17551</strain>
    </source>
</reference>
<dbReference type="Proteomes" id="UP001501565">
    <property type="component" value="Unassembled WGS sequence"/>
</dbReference>
<organism evidence="1 2">
    <name type="scientific">Litoribacillus peritrichatus</name>
    <dbReference type="NCBI Taxonomy" id="718191"/>
    <lineage>
        <taxon>Bacteria</taxon>
        <taxon>Pseudomonadati</taxon>
        <taxon>Pseudomonadota</taxon>
        <taxon>Gammaproteobacteria</taxon>
        <taxon>Oceanospirillales</taxon>
        <taxon>Oceanospirillaceae</taxon>
        <taxon>Litoribacillus</taxon>
    </lineage>
</organism>
<evidence type="ECO:0000313" key="2">
    <source>
        <dbReference type="Proteomes" id="UP001501565"/>
    </source>
</evidence>
<gene>
    <name evidence="1" type="ORF">GCM10022277_28520</name>
</gene>
<sequence length="259" mass="30485">MSTVSTEQSQRTDTRSRTSKKLFAKIIESKDASVPLLREMWHLRLAFLTLNISEQEDFAKFQDYCTRANTFLITFRDEHKALQGYYTFMFKPVEHLNKKALLIHSKYYYVNTGFRGHPKITSAGWSILPIILRRYGLKRMYFVAFTFPSSFISLSRTFGKVYTIQGENASDWEKVVLENFAQELNGADWDTQLKLILNQNIPQGENKTETSKINQLRRQYLQFNPEWEKGRSLPIMMRFDWAMIKSVLSTSMRRKKRTG</sequence>
<name>A0ABP7MWE3_9GAMM</name>